<feature type="region of interest" description="Disordered" evidence="1">
    <location>
        <begin position="239"/>
        <end position="260"/>
    </location>
</feature>
<evidence type="ECO:0000313" key="4">
    <source>
        <dbReference type="Proteomes" id="UP001054837"/>
    </source>
</evidence>
<feature type="region of interest" description="Disordered" evidence="1">
    <location>
        <begin position="287"/>
        <end position="310"/>
    </location>
</feature>
<feature type="compositionally biased region" description="Polar residues" evidence="1">
    <location>
        <begin position="1"/>
        <end position="17"/>
    </location>
</feature>
<feature type="compositionally biased region" description="Polar residues" evidence="1">
    <location>
        <begin position="570"/>
        <end position="585"/>
    </location>
</feature>
<dbReference type="InterPro" id="IPR025451">
    <property type="entry name" value="DUF4211"/>
</dbReference>
<reference evidence="3 4" key="1">
    <citation type="submission" date="2021-06" db="EMBL/GenBank/DDBJ databases">
        <title>Caerostris darwini draft genome.</title>
        <authorList>
            <person name="Kono N."/>
            <person name="Arakawa K."/>
        </authorList>
    </citation>
    <scope>NUCLEOTIDE SEQUENCE [LARGE SCALE GENOMIC DNA]</scope>
</reference>
<dbReference type="EMBL" id="BPLQ01013731">
    <property type="protein sequence ID" value="GIY74326.1"/>
    <property type="molecule type" value="Genomic_DNA"/>
</dbReference>
<dbReference type="Proteomes" id="UP001054837">
    <property type="component" value="Unassembled WGS sequence"/>
</dbReference>
<feature type="compositionally biased region" description="Polar residues" evidence="1">
    <location>
        <begin position="880"/>
        <end position="892"/>
    </location>
</feature>
<dbReference type="PANTHER" id="PTHR14709:SF1">
    <property type="entry name" value="PROLINE-RICH PROTEIN 12"/>
    <property type="match status" value="1"/>
</dbReference>
<dbReference type="InterPro" id="IPR052466">
    <property type="entry name" value="DNA_MethProtect_Complex"/>
</dbReference>
<sequence length="1367" mass="153687">MNSSPWSPYNNQQSFLRSGSPHLPHSISLEDPLNSYGGGNSNSLHLSSCQNLQISASSRANDPSAISLMPNPSYESLISPKEATEYFNNCKENQSSINNFTRLQSSLSRNEGDNFLNGENGGYTGQVPSLSFSSSMDQRSPGPFGVLPHEAVKPRRNCYERNNENFVSPVSKTVNASYSNGHYSDRDTTNIYSPAPLSVQSVYSGDTASLSPVVNSLTSSNFSSPSDYYSSPKTNFGAYNSLQSPMPQSPSVAQHSYPSSPFTNIDPINHVSMPPCSPLNGGTYVNNLNGVSTRNGHKNQHSPSSSSTNVLCYNTPQSQNMSHHGSQSVLSKTHDYHTEYSVYAHDQNSSSSYSSIYPAMHPKQISNGNNSRLSPRNHSRLSSVPPERRLHYGRIASIPSATISSSNYMSAKISHETPYRSHSSNIHARQSMHPPKFAPCSSMMNSHANSVHPVPSSMMSSLIDSQFIFNSPDLVDDKGALDLFNSHVDSGAHEQDPSNSMPSFLENDLIILESENSTVTSRQLRSTKMNEYKPNSSSIVGNSNKNVIHQPVVFNDHMNGGSISSNTKYTYSSSLDRSRPGNSLCNFPKKRGRRGRRRKTDVNGGNRWRRGRISRKNQDIFNSGASLTAENIHAVNDVGYYKGRLRRLNNERIVPTIDPFSHAQNELNDFCNEKERNETRNNNGILANGMSEIKCDMTQDDVCIELKPFVLEPAHRTQRRTRNNVKKDSYCQSNYLNFKDYRNIHHNDQWIPNTPQITKKKHPKKKKKEHISLKLTIKMDPYNPQEWYCCRGAFDDPVTVSDGSSSEYDVQMIPIHKIKREFDSEEESNHMNLTGNLYKIREKPSANGKNNAKSYDFKENVTFTNYSETLPAGKAEKQPVSINSDKQVNMSKKSGRKRKTLPAAETETNTGANVYTADSKVLNSTSTTTNKVSTEGVSERLRSLRSRKSGNLVEEPKPGPSIKEEPPDYISDHFENFDDSDSDPAWTPSSKPGKVIVIDNTKPPAGQFPKKKGRKPRRSSTSSNRASKRKAKSSSSSSVKKCLPIVIKKEPPENCNKREPDIDSIRDKFLVAKTDVHMPTPYIWKVDKKSSMLQRFEISEQNGVLLYHSSFTYAARNEISVNNYVTANVRIKTPDTVQYLGPNLTEAAALALSNLKPDESLKEPAEKENFDHLQYDFTIYIQCLLSQNVDSSFFDEIKRFNDEYFLVPIKKVEAISENKKNELKVVFWDEDLKTSANTYPCISIVNNLNENAICKICKINMGNKLLQFYGHAYDETTLETVDKYLAIKTEFDVCDKCFTSVSLYHRLYHHKYNLFKECRSKASDVKASNANLESHEDVLKICLEDIPWIEKMFGELTQIWHEVEEKS</sequence>
<dbReference type="PANTHER" id="PTHR14709">
    <property type="entry name" value="GLUTAMINE AND SERINE-RICH PROTEIN 1-RELATED"/>
    <property type="match status" value="1"/>
</dbReference>
<feature type="compositionally biased region" description="Polar residues" evidence="1">
    <location>
        <begin position="301"/>
        <end position="310"/>
    </location>
</feature>
<feature type="region of interest" description="Disordered" evidence="1">
    <location>
        <begin position="1"/>
        <end position="23"/>
    </location>
</feature>
<dbReference type="Pfam" id="PF13926">
    <property type="entry name" value="DUF4211"/>
    <property type="match status" value="1"/>
</dbReference>
<feature type="compositionally biased region" description="Low complexity" evidence="1">
    <location>
        <begin position="925"/>
        <end position="934"/>
    </location>
</feature>
<comment type="caution">
    <text evidence="3">The sequence shown here is derived from an EMBL/GenBank/DDBJ whole genome shotgun (WGS) entry which is preliminary data.</text>
</comment>
<organism evidence="3 4">
    <name type="scientific">Caerostris darwini</name>
    <dbReference type="NCBI Taxonomy" id="1538125"/>
    <lineage>
        <taxon>Eukaryota</taxon>
        <taxon>Metazoa</taxon>
        <taxon>Ecdysozoa</taxon>
        <taxon>Arthropoda</taxon>
        <taxon>Chelicerata</taxon>
        <taxon>Arachnida</taxon>
        <taxon>Araneae</taxon>
        <taxon>Araneomorphae</taxon>
        <taxon>Entelegynae</taxon>
        <taxon>Araneoidea</taxon>
        <taxon>Araneidae</taxon>
        <taxon>Caerostris</taxon>
    </lineage>
</organism>
<feature type="region of interest" description="Disordered" evidence="1">
    <location>
        <begin position="570"/>
        <end position="609"/>
    </location>
</feature>
<feature type="compositionally biased region" description="Basic and acidic residues" evidence="1">
    <location>
        <begin position="954"/>
        <end position="976"/>
    </location>
</feature>
<feature type="compositionally biased region" description="Basic residues" evidence="1">
    <location>
        <begin position="758"/>
        <end position="768"/>
    </location>
</feature>
<feature type="domain" description="DUF4211" evidence="2">
    <location>
        <begin position="1163"/>
        <end position="1278"/>
    </location>
</feature>
<name>A0AAV4VX22_9ARAC</name>
<feature type="region of interest" description="Disordered" evidence="1">
    <location>
        <begin position="747"/>
        <end position="768"/>
    </location>
</feature>
<evidence type="ECO:0000313" key="3">
    <source>
        <dbReference type="EMBL" id="GIY74326.1"/>
    </source>
</evidence>
<feature type="compositionally biased region" description="Basic residues" evidence="1">
    <location>
        <begin position="588"/>
        <end position="599"/>
    </location>
</feature>
<feature type="compositionally biased region" description="Basic residues" evidence="1">
    <location>
        <begin position="1009"/>
        <end position="1018"/>
    </location>
</feature>
<evidence type="ECO:0000259" key="2">
    <source>
        <dbReference type="Pfam" id="PF13926"/>
    </source>
</evidence>
<evidence type="ECO:0000256" key="1">
    <source>
        <dbReference type="SAM" id="MobiDB-lite"/>
    </source>
</evidence>
<feature type="region of interest" description="Disordered" evidence="1">
    <location>
        <begin position="925"/>
        <end position="1043"/>
    </location>
</feature>
<feature type="region of interest" description="Disordered" evidence="1">
    <location>
        <begin position="351"/>
        <end position="384"/>
    </location>
</feature>
<protein>
    <submittedName>
        <fullName evidence="3">DUF4211 domain-containing protein</fullName>
    </submittedName>
</protein>
<proteinExistence type="predicted"/>
<keyword evidence="4" id="KW-1185">Reference proteome</keyword>
<gene>
    <name evidence="3" type="primary">AVEN_181227_1</name>
    <name evidence="3" type="ORF">CDAR_30511</name>
</gene>
<feature type="region of interest" description="Disordered" evidence="1">
    <location>
        <begin position="870"/>
        <end position="912"/>
    </location>
</feature>
<accession>A0AAV4VX22</accession>
<feature type="compositionally biased region" description="Polar residues" evidence="1">
    <location>
        <begin position="364"/>
        <end position="382"/>
    </location>
</feature>